<comment type="caution">
    <text evidence="8">The sequence shown here is derived from an EMBL/GenBank/DDBJ whole genome shotgun (WGS) entry which is preliminary data.</text>
</comment>
<keyword evidence="1 5" id="KW-0699">rRNA-binding</keyword>
<dbReference type="EMBL" id="AEEI01000017">
    <property type="protein sequence ID" value="EFM02643.1"/>
    <property type="molecule type" value="Genomic_DNA"/>
</dbReference>
<protein>
    <recommendedName>
        <fullName evidence="5">Large ribosomal subunit protein bL25</fullName>
    </recommendedName>
    <alternativeName>
        <fullName evidence="5">General stress protein CTC</fullName>
    </alternativeName>
</protein>
<evidence type="ECO:0000256" key="5">
    <source>
        <dbReference type="HAMAP-Rule" id="MF_01334"/>
    </source>
</evidence>
<dbReference type="Gene3D" id="2.40.240.10">
    <property type="entry name" value="Ribosomal Protein L25, Chain P"/>
    <property type="match status" value="1"/>
</dbReference>
<evidence type="ECO:0000256" key="4">
    <source>
        <dbReference type="ARBA" id="ARBA00023274"/>
    </source>
</evidence>
<dbReference type="PANTHER" id="PTHR33284:SF1">
    <property type="entry name" value="RIBOSOMAL PROTEIN L25_GLN-TRNA SYNTHETASE, ANTI-CODON-BINDING DOMAIN-CONTAINING PROTEIN"/>
    <property type="match status" value="1"/>
</dbReference>
<dbReference type="CDD" id="cd00495">
    <property type="entry name" value="Ribosomal_L25_TL5_CTC"/>
    <property type="match status" value="1"/>
</dbReference>
<keyword evidence="3 5" id="KW-0689">Ribosomal protein</keyword>
<comment type="function">
    <text evidence="5">This is one of the proteins that binds to the 5S RNA in the ribosome where it forms part of the central protuberance.</text>
</comment>
<evidence type="ECO:0000313" key="9">
    <source>
        <dbReference type="Proteomes" id="UP000004394"/>
    </source>
</evidence>
<dbReference type="InterPro" id="IPR029751">
    <property type="entry name" value="Ribosomal_L25_dom"/>
</dbReference>
<dbReference type="InterPro" id="IPR037121">
    <property type="entry name" value="Ribosomal_bL25_C"/>
</dbReference>
<dbReference type="InterPro" id="IPR020057">
    <property type="entry name" value="Ribosomal_bL25_b-dom"/>
</dbReference>
<proteinExistence type="inferred from homology"/>
<dbReference type="InterPro" id="IPR001021">
    <property type="entry name" value="Ribosomal_bL25_long"/>
</dbReference>
<name>E0NQF3_9BACT</name>
<dbReference type="HAMAP" id="MF_01334">
    <property type="entry name" value="Ribosomal_bL25_CTC"/>
    <property type="match status" value="1"/>
</dbReference>
<dbReference type="InterPro" id="IPR020056">
    <property type="entry name" value="Rbsml_bL25/Gln-tRNA_synth_N"/>
</dbReference>
<dbReference type="AlphaFoldDB" id="E0NQF3"/>
<reference evidence="8" key="1">
    <citation type="submission" date="2010-07" db="EMBL/GenBank/DDBJ databases">
        <authorList>
            <person name="Muzny D."/>
            <person name="Qin X."/>
            <person name="Deng J."/>
            <person name="Jiang H."/>
            <person name="Liu Y."/>
            <person name="Qu J."/>
            <person name="Song X.-Z."/>
            <person name="Zhang L."/>
            <person name="Thornton R."/>
            <person name="Coyle M."/>
            <person name="Francisco L."/>
            <person name="Jackson L."/>
            <person name="Javaid M."/>
            <person name="Korchina V."/>
            <person name="Kovar C."/>
            <person name="Mata R."/>
            <person name="Mathew T."/>
            <person name="Ngo R."/>
            <person name="Nguyen L."/>
            <person name="Nguyen N."/>
            <person name="Okwuonu G."/>
            <person name="Ongeri F."/>
            <person name="Pham C."/>
            <person name="Simmons D."/>
            <person name="Wilczek-Boney K."/>
            <person name="Hale W."/>
            <person name="Jakkamsetti A."/>
            <person name="Pham P."/>
            <person name="Ruth R."/>
            <person name="San Lucas F."/>
            <person name="Warren J."/>
            <person name="Zhang J."/>
            <person name="Zhao Z."/>
            <person name="Zhou C."/>
            <person name="Zhu D."/>
            <person name="Lee S."/>
            <person name="Bess C."/>
            <person name="Blankenburg K."/>
            <person name="Forbes L."/>
            <person name="Fu Q."/>
            <person name="Gubbala S."/>
            <person name="Hirani K."/>
            <person name="Jayaseelan J.C."/>
            <person name="Lara F."/>
            <person name="Munidasa M."/>
            <person name="Palculict T."/>
            <person name="Patil S."/>
            <person name="Pu L.-L."/>
            <person name="Saada N."/>
            <person name="Tang L."/>
            <person name="Weissenberger G."/>
            <person name="Zhu Y."/>
            <person name="Hemphill L."/>
            <person name="Shang Y."/>
            <person name="Youmans B."/>
            <person name="Ayvaz T."/>
            <person name="Ross M."/>
            <person name="Santibanez J."/>
            <person name="Aqrawi P."/>
            <person name="Gross S."/>
            <person name="Joshi V."/>
            <person name="Fowler G."/>
            <person name="Nazareth L."/>
            <person name="Reid J."/>
            <person name="Worley K."/>
            <person name="Petrosino J."/>
            <person name="Highlander S."/>
            <person name="Gibbs R."/>
        </authorList>
    </citation>
    <scope>NUCLEOTIDE SEQUENCE [LARGE SCALE GENOMIC DNA]</scope>
    <source>
        <strain evidence="8">DSM 16973</strain>
    </source>
</reference>
<gene>
    <name evidence="5 8" type="primary">rplY</name>
    <name evidence="5" type="synonym">ctc</name>
    <name evidence="8" type="ORF">HMPREF0658_0404</name>
</gene>
<dbReference type="Pfam" id="PF01386">
    <property type="entry name" value="Ribosomal_L25p"/>
    <property type="match status" value="1"/>
</dbReference>
<dbReference type="HOGENOM" id="CLU_075939_2_1_10"/>
<evidence type="ECO:0000256" key="1">
    <source>
        <dbReference type="ARBA" id="ARBA00022730"/>
    </source>
</evidence>
<dbReference type="PANTHER" id="PTHR33284">
    <property type="entry name" value="RIBOSOMAL PROTEIN L25/GLN-TRNA SYNTHETASE, ANTI-CODON-BINDING DOMAIN-CONTAINING PROTEIN"/>
    <property type="match status" value="1"/>
</dbReference>
<keyword evidence="2 5" id="KW-0694">RNA-binding</keyword>
<feature type="domain" description="Large ribosomal subunit protein bL25 L25" evidence="6">
    <location>
        <begin position="8"/>
        <end position="97"/>
    </location>
</feature>
<dbReference type="InterPro" id="IPR020930">
    <property type="entry name" value="Ribosomal_uL5_bac-type"/>
</dbReference>
<dbReference type="GO" id="GO:0008097">
    <property type="term" value="F:5S rRNA binding"/>
    <property type="evidence" value="ECO:0007669"/>
    <property type="project" value="InterPro"/>
</dbReference>
<sequence length="207" mass="22929">MKEINVSGQVRTDLGKKASKLLRKEGLIPCNLYGEARNEKGLPEAFSFVIPMVDLRKLVYTPHIYVVNIDIDGKAHKAILKELQFHPVTDALLHVDFYEINEEKDITVGIPVKLTGLAQGVRDGGRMNLSIRKINVRAPYKRIPEQLEIDVTPLQIGKSIKVGQLNFEGLEIVTSKEVIVCSVKMTRAAVAAAAVSDQGEQQENKGE</sequence>
<dbReference type="SUPFAM" id="SSF50715">
    <property type="entry name" value="Ribosomal protein L25-like"/>
    <property type="match status" value="1"/>
</dbReference>
<dbReference type="RefSeq" id="WP_006948155.1">
    <property type="nucleotide sequence ID" value="NZ_GL397214.1"/>
</dbReference>
<dbReference type="STRING" id="862515.HMPREF0658_0404"/>
<dbReference type="NCBIfam" id="NF004132">
    <property type="entry name" value="PRK05618.2-2"/>
    <property type="match status" value="1"/>
</dbReference>
<dbReference type="GO" id="GO:0003735">
    <property type="term" value="F:structural constituent of ribosome"/>
    <property type="evidence" value="ECO:0007669"/>
    <property type="project" value="InterPro"/>
</dbReference>
<keyword evidence="9" id="KW-1185">Reference proteome</keyword>
<evidence type="ECO:0000313" key="8">
    <source>
        <dbReference type="EMBL" id="EFM02643.1"/>
    </source>
</evidence>
<accession>E0NQF3</accession>
<evidence type="ECO:0000256" key="3">
    <source>
        <dbReference type="ARBA" id="ARBA00022980"/>
    </source>
</evidence>
<comment type="similarity">
    <text evidence="5">Belongs to the bacterial ribosomal protein bL25 family. CTC subfamily.</text>
</comment>
<evidence type="ECO:0000259" key="6">
    <source>
        <dbReference type="Pfam" id="PF01386"/>
    </source>
</evidence>
<keyword evidence="4 5" id="KW-0687">Ribonucleoprotein</keyword>
<dbReference type="Pfam" id="PF14693">
    <property type="entry name" value="Ribosomal_TL5_C"/>
    <property type="match status" value="1"/>
</dbReference>
<dbReference type="InterPro" id="IPR011035">
    <property type="entry name" value="Ribosomal_bL25/Gln-tRNA_synth"/>
</dbReference>
<organism evidence="8 9">
    <name type="scientific">Hoylesella marshii DSM 16973 = JCM 13450</name>
    <dbReference type="NCBI Taxonomy" id="862515"/>
    <lineage>
        <taxon>Bacteria</taxon>
        <taxon>Pseudomonadati</taxon>
        <taxon>Bacteroidota</taxon>
        <taxon>Bacteroidia</taxon>
        <taxon>Bacteroidales</taxon>
        <taxon>Prevotellaceae</taxon>
        <taxon>Hoylesella</taxon>
    </lineage>
</organism>
<dbReference type="GO" id="GO:0006412">
    <property type="term" value="P:translation"/>
    <property type="evidence" value="ECO:0007669"/>
    <property type="project" value="UniProtKB-UniRule"/>
</dbReference>
<dbReference type="Proteomes" id="UP000004394">
    <property type="component" value="Unassembled WGS sequence"/>
</dbReference>
<dbReference type="Gene3D" id="2.170.120.20">
    <property type="entry name" value="Ribosomal protein L25, beta domain"/>
    <property type="match status" value="1"/>
</dbReference>
<dbReference type="GO" id="GO:0022625">
    <property type="term" value="C:cytosolic large ribosomal subunit"/>
    <property type="evidence" value="ECO:0007669"/>
    <property type="project" value="TreeGrafter"/>
</dbReference>
<feature type="domain" description="Large ribosomal subunit protein bL25 beta" evidence="7">
    <location>
        <begin position="106"/>
        <end position="186"/>
    </location>
</feature>
<evidence type="ECO:0000259" key="7">
    <source>
        <dbReference type="Pfam" id="PF14693"/>
    </source>
</evidence>
<dbReference type="NCBIfam" id="TIGR00731">
    <property type="entry name" value="bL25_bact_ctc"/>
    <property type="match status" value="1"/>
</dbReference>
<dbReference type="eggNOG" id="COG1825">
    <property type="taxonomic scope" value="Bacteria"/>
</dbReference>
<evidence type="ECO:0000256" key="2">
    <source>
        <dbReference type="ARBA" id="ARBA00022884"/>
    </source>
</evidence>
<comment type="subunit">
    <text evidence="5">Part of the 50S ribosomal subunit; part of the 5S rRNA/L5/L18/L25 subcomplex. Contacts the 5S rRNA. Binds to the 5S rRNA independently of L5 and L18.</text>
</comment>